<dbReference type="Proteomes" id="UP001190700">
    <property type="component" value="Unassembled WGS sequence"/>
</dbReference>
<evidence type="ECO:0000313" key="3">
    <source>
        <dbReference type="Proteomes" id="UP001190700"/>
    </source>
</evidence>
<gene>
    <name evidence="2" type="ORF">CYMTET_56953</name>
</gene>
<dbReference type="AlphaFoldDB" id="A0AAE0BAB8"/>
<evidence type="ECO:0000256" key="1">
    <source>
        <dbReference type="SAM" id="MobiDB-lite"/>
    </source>
</evidence>
<keyword evidence="3" id="KW-1185">Reference proteome</keyword>
<accession>A0AAE0BAB8</accession>
<protein>
    <submittedName>
        <fullName evidence="2">Uncharacterized protein</fullName>
    </submittedName>
</protein>
<dbReference type="EMBL" id="LGRX02035924">
    <property type="protein sequence ID" value="KAK3232712.1"/>
    <property type="molecule type" value="Genomic_DNA"/>
</dbReference>
<name>A0AAE0BAB8_9CHLO</name>
<sequence length="140" mass="14965">MHPSSPSQEASPKFRRVSSARAYRPCLARTPRGPAPKHVSPSSANNPRGLRSTFFSQDGLHIQGEVCGQALPPPLIGNEQVRGEALSGNKGSAYDAQSASEDDIPVFEDQCNGKAAAAAELRREWFSDGAQLRNSHVDGP</sequence>
<proteinExistence type="predicted"/>
<evidence type="ECO:0000313" key="2">
    <source>
        <dbReference type="EMBL" id="KAK3232712.1"/>
    </source>
</evidence>
<feature type="compositionally biased region" description="Polar residues" evidence="1">
    <location>
        <begin position="1"/>
        <end position="10"/>
    </location>
</feature>
<organism evidence="2 3">
    <name type="scientific">Cymbomonas tetramitiformis</name>
    <dbReference type="NCBI Taxonomy" id="36881"/>
    <lineage>
        <taxon>Eukaryota</taxon>
        <taxon>Viridiplantae</taxon>
        <taxon>Chlorophyta</taxon>
        <taxon>Pyramimonadophyceae</taxon>
        <taxon>Pyramimonadales</taxon>
        <taxon>Pyramimonadaceae</taxon>
        <taxon>Cymbomonas</taxon>
    </lineage>
</organism>
<comment type="caution">
    <text evidence="2">The sequence shown here is derived from an EMBL/GenBank/DDBJ whole genome shotgun (WGS) entry which is preliminary data.</text>
</comment>
<feature type="region of interest" description="Disordered" evidence="1">
    <location>
        <begin position="1"/>
        <end position="53"/>
    </location>
</feature>
<reference evidence="2 3" key="1">
    <citation type="journal article" date="2015" name="Genome Biol. Evol.">
        <title>Comparative Genomics of a Bacterivorous Green Alga Reveals Evolutionary Causalities and Consequences of Phago-Mixotrophic Mode of Nutrition.</title>
        <authorList>
            <person name="Burns J.A."/>
            <person name="Paasch A."/>
            <person name="Narechania A."/>
            <person name="Kim E."/>
        </authorList>
    </citation>
    <scope>NUCLEOTIDE SEQUENCE [LARGE SCALE GENOMIC DNA]</scope>
    <source>
        <strain evidence="2 3">PLY_AMNH</strain>
    </source>
</reference>